<keyword evidence="4 7" id="KW-0853">WD repeat</keyword>
<feature type="region of interest" description="Disordered" evidence="8">
    <location>
        <begin position="575"/>
        <end position="614"/>
    </location>
</feature>
<evidence type="ECO:0000256" key="4">
    <source>
        <dbReference type="ARBA" id="ARBA00022574"/>
    </source>
</evidence>
<feature type="region of interest" description="Disordered" evidence="8">
    <location>
        <begin position="519"/>
        <end position="546"/>
    </location>
</feature>
<feature type="domain" description="Nucleolar protein 10-like second" evidence="10">
    <location>
        <begin position="363"/>
        <end position="410"/>
    </location>
</feature>
<sequence>MNVVRSNDIPIYDLTVGKSLPEWLDERKRRTLVKKNEYLRRRIELLQEFDMPGVSDLIRISPDGEYIVATGTYKPRVKAYELRQLGLKFERCFDAEVRAFRLLGDDYAKMIFLQADRYVEIHAQGGKYYRLRIPKFGRDLEYHKGNCDVYFAGDGPSITRLNLEQGRFLSPLSDESDCSVSNDSIKINPIHQLIMVGSNDGKIRAWDHRVRKIVGALDIGSAVGIPSLAFRHNDGLNLAAGTMDGRILLYDIRSSKPLLEKDHMYERPIKKIKFHTTLDQVLSLDEKVLKVWDRNTGKPYAAIEGSVILNDFDIFPGSGLLVIANEQPKMQVHYIPNLGPAPKWCGFLDNITEELEESETTELYDDYKFLTREELDNLSLEHLVGTPLLRAHMHGYFIDVRLYRKAKSLVKPYTIDKFLKDKVRSKLDEQAEKRVKIHSNLPSVNKDLFLKLKDKEDTEEIKKSKKKPSDESLLKDDRFSSLFKDPRFQVDTTEEVYRLINPVVSKLGDSKRKKLEEKYQVVDENESEKSDISDLEYDSSSDEEQGKVWADEVRNVHKKLQIEKLEAKRREREEKLATKLSKISEASNNRPKFYEIKHGDSQSKAKHKNKSLEDRIKNEDGEVVRRHRDGHEMSFELKKSFSQLRREKEMKEHREERESVRRSASHLKKKKIAPKFWMGKRVN</sequence>
<evidence type="ECO:0000256" key="6">
    <source>
        <dbReference type="ARBA" id="ARBA00023242"/>
    </source>
</evidence>
<dbReference type="GO" id="GO:0000462">
    <property type="term" value="P:maturation of SSU-rRNA from tricistronic rRNA transcript (SSU-rRNA, 5.8S rRNA, LSU-rRNA)"/>
    <property type="evidence" value="ECO:0007669"/>
    <property type="project" value="TreeGrafter"/>
</dbReference>
<dbReference type="AlphaFoldDB" id="A0A0K2TGF1"/>
<evidence type="ECO:0000256" key="5">
    <source>
        <dbReference type="ARBA" id="ARBA00022737"/>
    </source>
</evidence>
<protein>
    <recommendedName>
        <fullName evidence="3">Nucleolar protein 10</fullName>
    </recommendedName>
</protein>
<dbReference type="PROSITE" id="PS50082">
    <property type="entry name" value="WD_REPEATS_2"/>
    <property type="match status" value="1"/>
</dbReference>
<evidence type="ECO:0000256" key="2">
    <source>
        <dbReference type="ARBA" id="ARBA00005264"/>
    </source>
</evidence>
<dbReference type="InterPro" id="IPR036322">
    <property type="entry name" value="WD40_repeat_dom_sf"/>
</dbReference>
<reference evidence="12" key="1">
    <citation type="submission" date="2014-05" db="EMBL/GenBank/DDBJ databases">
        <authorList>
            <person name="Chronopoulou M."/>
        </authorList>
    </citation>
    <scope>NUCLEOTIDE SEQUENCE</scope>
    <source>
        <tissue evidence="12">Whole organism</tissue>
    </source>
</reference>
<evidence type="ECO:0000313" key="12">
    <source>
        <dbReference type="EMBL" id="CDW25108.1"/>
    </source>
</evidence>
<dbReference type="EMBL" id="HACA01007746">
    <property type="protein sequence ID" value="CDW25107.1"/>
    <property type="molecule type" value="Transcribed_RNA"/>
</dbReference>
<dbReference type="Pfam" id="PF23098">
    <property type="entry name" value="Beta-prop_NOL10_N"/>
    <property type="match status" value="1"/>
</dbReference>
<dbReference type="EMBL" id="HACA01007747">
    <property type="protein sequence ID" value="CDW25108.1"/>
    <property type="molecule type" value="Transcribed_RNA"/>
</dbReference>
<dbReference type="GeneID" id="121119392"/>
<name>A0A0K2TGF1_LEPSM</name>
<feature type="domain" description="Nucleolar protein 10-like N-terminal" evidence="11">
    <location>
        <begin position="1"/>
        <end position="361"/>
    </location>
</feature>
<organism evidence="12">
    <name type="scientific">Lepeophtheirus salmonis</name>
    <name type="common">Salmon louse</name>
    <name type="synonym">Caligus salmonis</name>
    <dbReference type="NCBI Taxonomy" id="72036"/>
    <lineage>
        <taxon>Eukaryota</taxon>
        <taxon>Metazoa</taxon>
        <taxon>Ecdysozoa</taxon>
        <taxon>Arthropoda</taxon>
        <taxon>Crustacea</taxon>
        <taxon>Multicrustacea</taxon>
        <taxon>Hexanauplia</taxon>
        <taxon>Copepoda</taxon>
        <taxon>Siphonostomatoida</taxon>
        <taxon>Caligidae</taxon>
        <taxon>Lepeophtheirus</taxon>
    </lineage>
</organism>
<dbReference type="PANTHER" id="PTHR14927:SF0">
    <property type="entry name" value="NUCLEOLAR PROTEIN 10"/>
    <property type="match status" value="1"/>
</dbReference>
<keyword evidence="6" id="KW-0539">Nucleus</keyword>
<dbReference type="Pfam" id="PF08159">
    <property type="entry name" value="NUC153"/>
    <property type="match status" value="1"/>
</dbReference>
<evidence type="ECO:0000259" key="9">
    <source>
        <dbReference type="Pfam" id="PF08159"/>
    </source>
</evidence>
<feature type="region of interest" description="Disordered" evidence="8">
    <location>
        <begin position="649"/>
        <end position="683"/>
    </location>
</feature>
<evidence type="ECO:0000259" key="11">
    <source>
        <dbReference type="Pfam" id="PF23098"/>
    </source>
</evidence>
<dbReference type="Gene3D" id="2.130.10.10">
    <property type="entry name" value="YVTN repeat-like/Quinoprotein amine dehydrogenase"/>
    <property type="match status" value="1"/>
</dbReference>
<dbReference type="GO" id="GO:0032040">
    <property type="term" value="C:small-subunit processome"/>
    <property type="evidence" value="ECO:0007669"/>
    <property type="project" value="TreeGrafter"/>
</dbReference>
<evidence type="ECO:0000259" key="10">
    <source>
        <dbReference type="Pfam" id="PF23097"/>
    </source>
</evidence>
<dbReference type="InterPro" id="IPR056551">
    <property type="entry name" value="Beta-prop_NOL10_N"/>
</dbReference>
<evidence type="ECO:0000256" key="1">
    <source>
        <dbReference type="ARBA" id="ARBA00004604"/>
    </source>
</evidence>
<feature type="compositionally biased region" description="Basic and acidic residues" evidence="8">
    <location>
        <begin position="519"/>
        <end position="532"/>
    </location>
</feature>
<feature type="compositionally biased region" description="Basic and acidic residues" evidence="8">
    <location>
        <begin position="649"/>
        <end position="661"/>
    </location>
</feature>
<dbReference type="Pfam" id="PF23097">
    <property type="entry name" value="NOL10_2nd"/>
    <property type="match status" value="1"/>
</dbReference>
<evidence type="ECO:0000256" key="7">
    <source>
        <dbReference type="PROSITE-ProRule" id="PRU00221"/>
    </source>
</evidence>
<accession>A0A0K2TGF1</accession>
<proteinExistence type="inferred from homology"/>
<comment type="similarity">
    <text evidence="2">Belongs to the WD repeat NOL10/ENP2 family.</text>
</comment>
<dbReference type="SUPFAM" id="SSF50978">
    <property type="entry name" value="WD40 repeat-like"/>
    <property type="match status" value="1"/>
</dbReference>
<keyword evidence="5" id="KW-0677">Repeat</keyword>
<evidence type="ECO:0000256" key="8">
    <source>
        <dbReference type="SAM" id="MobiDB-lite"/>
    </source>
</evidence>
<feature type="domain" description="NUC153" evidence="9">
    <location>
        <begin position="476"/>
        <end position="503"/>
    </location>
</feature>
<dbReference type="InterPro" id="IPR001680">
    <property type="entry name" value="WD40_rpt"/>
</dbReference>
<dbReference type="PANTHER" id="PTHR14927">
    <property type="entry name" value="NUCLEOLAR PROTEIN 10"/>
    <property type="match status" value="1"/>
</dbReference>
<dbReference type="InterPro" id="IPR056550">
    <property type="entry name" value="NOL10_2nd"/>
</dbReference>
<evidence type="ECO:0000256" key="3">
    <source>
        <dbReference type="ARBA" id="ARBA00015517"/>
    </source>
</evidence>
<feature type="compositionally biased region" description="Basic residues" evidence="8">
    <location>
        <begin position="663"/>
        <end position="673"/>
    </location>
</feature>
<feature type="compositionally biased region" description="Acidic residues" evidence="8">
    <location>
        <begin position="533"/>
        <end position="543"/>
    </location>
</feature>
<comment type="subcellular location">
    <subcellularLocation>
        <location evidence="1">Nucleus</location>
        <location evidence="1">Nucleolus</location>
    </subcellularLocation>
</comment>
<feature type="compositionally biased region" description="Basic and acidic residues" evidence="8">
    <location>
        <begin position="592"/>
        <end position="603"/>
    </location>
</feature>
<dbReference type="OrthoDB" id="273340at2759"/>
<dbReference type="InterPro" id="IPR012580">
    <property type="entry name" value="NUC153"/>
</dbReference>
<dbReference type="RefSeq" id="XP_040569983.2">
    <property type="nucleotide sequence ID" value="XM_040714049.2"/>
</dbReference>
<feature type="repeat" description="WD" evidence="7">
    <location>
        <begin position="184"/>
        <end position="207"/>
    </location>
</feature>
<dbReference type="InterPro" id="IPR015943">
    <property type="entry name" value="WD40/YVTN_repeat-like_dom_sf"/>
</dbReference>
<dbReference type="GO" id="GO:0030686">
    <property type="term" value="C:90S preribosome"/>
    <property type="evidence" value="ECO:0007669"/>
    <property type="project" value="TreeGrafter"/>
</dbReference>
<dbReference type="InterPro" id="IPR040382">
    <property type="entry name" value="NOL10/Enp2"/>
</dbReference>